<reference evidence="17" key="1">
    <citation type="journal article" date="2023" name="IScience">
        <title>Live-bearing cockroach genome reveals convergent evolutionary mechanisms linked to viviparity in insects and beyond.</title>
        <authorList>
            <person name="Fouks B."/>
            <person name="Harrison M.C."/>
            <person name="Mikhailova A.A."/>
            <person name="Marchal E."/>
            <person name="English S."/>
            <person name="Carruthers M."/>
            <person name="Jennings E.C."/>
            <person name="Chiamaka E.L."/>
            <person name="Frigard R.A."/>
            <person name="Pippel M."/>
            <person name="Attardo G.M."/>
            <person name="Benoit J.B."/>
            <person name="Bornberg-Bauer E."/>
            <person name="Tobe S.S."/>
        </authorList>
    </citation>
    <scope>NUCLEOTIDE SEQUENCE</scope>
    <source>
        <strain evidence="17">Stay&amp;Tobe</strain>
    </source>
</reference>
<keyword evidence="5" id="KW-0813">Transport</keyword>
<organism evidence="17 18">
    <name type="scientific">Diploptera punctata</name>
    <name type="common">Pacific beetle cockroach</name>
    <dbReference type="NCBI Taxonomy" id="6984"/>
    <lineage>
        <taxon>Eukaryota</taxon>
        <taxon>Metazoa</taxon>
        <taxon>Ecdysozoa</taxon>
        <taxon>Arthropoda</taxon>
        <taxon>Hexapoda</taxon>
        <taxon>Insecta</taxon>
        <taxon>Pterygota</taxon>
        <taxon>Neoptera</taxon>
        <taxon>Polyneoptera</taxon>
        <taxon>Dictyoptera</taxon>
        <taxon>Blattodea</taxon>
        <taxon>Blaberoidea</taxon>
        <taxon>Blaberidae</taxon>
        <taxon>Diplopterinae</taxon>
        <taxon>Diploptera</taxon>
    </lineage>
</organism>
<keyword evidence="7" id="KW-0732">Signal</keyword>
<keyword evidence="14" id="KW-0325">Glycoprotein</keyword>
<keyword evidence="9" id="KW-0274">FAD</keyword>
<reference evidence="17" key="2">
    <citation type="submission" date="2023-05" db="EMBL/GenBank/DDBJ databases">
        <authorList>
            <person name="Fouks B."/>
        </authorList>
    </citation>
    <scope>NUCLEOTIDE SEQUENCE</scope>
    <source>
        <strain evidence="17">Stay&amp;Tobe</strain>
        <tissue evidence="17">Testes</tissue>
    </source>
</reference>
<evidence type="ECO:0000256" key="10">
    <source>
        <dbReference type="ARBA" id="ARBA00022982"/>
    </source>
</evidence>
<dbReference type="GO" id="GO:0034975">
    <property type="term" value="P:protein folding in endoplasmic reticulum"/>
    <property type="evidence" value="ECO:0007669"/>
    <property type="project" value="InterPro"/>
</dbReference>
<comment type="subcellular location">
    <subcellularLocation>
        <location evidence="2">Endoplasmic reticulum membrane</location>
        <topology evidence="2">Peripheral membrane protein</topology>
        <orientation evidence="2">Lumenal side</orientation>
    </subcellularLocation>
</comment>
<dbReference type="GO" id="GO:0071949">
    <property type="term" value="F:FAD binding"/>
    <property type="evidence" value="ECO:0007669"/>
    <property type="project" value="InterPro"/>
</dbReference>
<dbReference type="InterPro" id="IPR007266">
    <property type="entry name" value="Ero1"/>
</dbReference>
<comment type="similarity">
    <text evidence="3">Belongs to the EROs family.</text>
</comment>
<feature type="transmembrane region" description="Helical" evidence="16">
    <location>
        <begin position="12"/>
        <end position="32"/>
    </location>
</feature>
<dbReference type="InterPro" id="IPR037192">
    <property type="entry name" value="ERO1-like_sf"/>
</dbReference>
<evidence type="ECO:0000256" key="16">
    <source>
        <dbReference type="SAM" id="Phobius"/>
    </source>
</evidence>
<dbReference type="GO" id="GO:0016972">
    <property type="term" value="F:thiol oxidase activity"/>
    <property type="evidence" value="ECO:0007669"/>
    <property type="project" value="InterPro"/>
</dbReference>
<gene>
    <name evidence="17" type="ORF">L9F63_006552</name>
</gene>
<feature type="non-terminal residue" evidence="17">
    <location>
        <position position="248"/>
    </location>
</feature>
<evidence type="ECO:0000256" key="3">
    <source>
        <dbReference type="ARBA" id="ARBA00008277"/>
    </source>
</evidence>
<dbReference type="PANTHER" id="PTHR12613">
    <property type="entry name" value="ERO1-RELATED"/>
    <property type="match status" value="1"/>
</dbReference>
<keyword evidence="8" id="KW-0256">Endoplasmic reticulum</keyword>
<accession>A0AAD8E4V5</accession>
<proteinExistence type="inferred from homology"/>
<dbReference type="EMBL" id="JASPKZ010009387">
    <property type="protein sequence ID" value="KAJ9576881.1"/>
    <property type="molecule type" value="Genomic_DNA"/>
</dbReference>
<keyword evidence="6" id="KW-0285">Flavoprotein</keyword>
<evidence type="ECO:0000256" key="6">
    <source>
        <dbReference type="ARBA" id="ARBA00022630"/>
    </source>
</evidence>
<name>A0AAD8E4V5_DIPPU</name>
<dbReference type="Proteomes" id="UP001233999">
    <property type="component" value="Unassembled WGS sequence"/>
</dbReference>
<evidence type="ECO:0000256" key="13">
    <source>
        <dbReference type="ARBA" id="ARBA00023157"/>
    </source>
</evidence>
<dbReference type="PANTHER" id="PTHR12613:SF0">
    <property type="entry name" value="ERO1-LIKE PROTEIN"/>
    <property type="match status" value="1"/>
</dbReference>
<dbReference type="GO" id="GO:0015035">
    <property type="term" value="F:protein-disulfide reductase activity"/>
    <property type="evidence" value="ECO:0007669"/>
    <property type="project" value="InterPro"/>
</dbReference>
<evidence type="ECO:0000256" key="4">
    <source>
        <dbReference type="ARBA" id="ARBA00011802"/>
    </source>
</evidence>
<evidence type="ECO:0000256" key="2">
    <source>
        <dbReference type="ARBA" id="ARBA00004367"/>
    </source>
</evidence>
<evidence type="ECO:0000256" key="8">
    <source>
        <dbReference type="ARBA" id="ARBA00022824"/>
    </source>
</evidence>
<sequence length="248" mass="28947">MCDLRLIRSGKLSHIFGLTIFLSLFCIGTPYFEYELKASDHCFCKLKGTIDDCSCNVDTVDYFNNMKIYPRLSSLLNKHYFRFYRVNLKRECPFWSDDSRCAMRYCHVEPCLDTDIPEGLKNYQVRNAVIEEPANFKYSEGAQSVDCDHELGYLNTTISAAAKQEFALWKAYDDAQDNFCIMNEEDKDAEYVDLLLNPERYTGYKGESAHRIWDSIYLENCFRPKNTYNSYIQSSKLNGSTFINPKFQ</sequence>
<dbReference type="AlphaFoldDB" id="A0AAD8E4V5"/>
<comment type="cofactor">
    <cofactor evidence="1">
        <name>FAD</name>
        <dbReference type="ChEBI" id="CHEBI:57692"/>
    </cofactor>
</comment>
<evidence type="ECO:0000256" key="7">
    <source>
        <dbReference type="ARBA" id="ARBA00022729"/>
    </source>
</evidence>
<keyword evidence="16" id="KW-1133">Transmembrane helix</keyword>
<keyword evidence="18" id="KW-1185">Reference proteome</keyword>
<evidence type="ECO:0000256" key="5">
    <source>
        <dbReference type="ARBA" id="ARBA00022448"/>
    </source>
</evidence>
<keyword evidence="13" id="KW-1015">Disulfide bond</keyword>
<dbReference type="GO" id="GO:0005789">
    <property type="term" value="C:endoplasmic reticulum membrane"/>
    <property type="evidence" value="ECO:0007669"/>
    <property type="project" value="UniProtKB-SubCell"/>
</dbReference>
<keyword evidence="15" id="KW-0676">Redox-active center</keyword>
<keyword evidence="11" id="KW-0560">Oxidoreductase</keyword>
<dbReference type="SUPFAM" id="SSF110019">
    <property type="entry name" value="ERO1-like"/>
    <property type="match status" value="1"/>
</dbReference>
<keyword evidence="10" id="KW-0249">Electron transport</keyword>
<evidence type="ECO:0000256" key="15">
    <source>
        <dbReference type="ARBA" id="ARBA00023284"/>
    </source>
</evidence>
<dbReference type="Pfam" id="PF04137">
    <property type="entry name" value="ERO1"/>
    <property type="match status" value="1"/>
</dbReference>
<comment type="caution">
    <text evidence="17">The sequence shown here is derived from an EMBL/GenBank/DDBJ whole genome shotgun (WGS) entry which is preliminary data.</text>
</comment>
<protein>
    <submittedName>
        <fullName evidence="17">Uncharacterized protein</fullName>
    </submittedName>
</protein>
<evidence type="ECO:0000256" key="9">
    <source>
        <dbReference type="ARBA" id="ARBA00022827"/>
    </source>
</evidence>
<evidence type="ECO:0000256" key="12">
    <source>
        <dbReference type="ARBA" id="ARBA00023136"/>
    </source>
</evidence>
<evidence type="ECO:0000256" key="11">
    <source>
        <dbReference type="ARBA" id="ARBA00023002"/>
    </source>
</evidence>
<evidence type="ECO:0000313" key="17">
    <source>
        <dbReference type="EMBL" id="KAJ9576881.1"/>
    </source>
</evidence>
<evidence type="ECO:0000256" key="1">
    <source>
        <dbReference type="ARBA" id="ARBA00001974"/>
    </source>
</evidence>
<evidence type="ECO:0000256" key="14">
    <source>
        <dbReference type="ARBA" id="ARBA00023180"/>
    </source>
</evidence>
<keyword evidence="12 16" id="KW-0472">Membrane</keyword>
<evidence type="ECO:0000313" key="18">
    <source>
        <dbReference type="Proteomes" id="UP001233999"/>
    </source>
</evidence>
<comment type="subunit">
    <text evidence="4">May function both as a monomer and a homodimer.</text>
</comment>
<keyword evidence="16" id="KW-0812">Transmembrane</keyword>